<dbReference type="PANTHER" id="PTHR11257">
    <property type="entry name" value="CHEMOSENSORY PROTEIN-RELATED"/>
    <property type="match status" value="1"/>
</dbReference>
<dbReference type="Gene3D" id="1.10.2080.10">
    <property type="entry name" value="Insect odorant-binding protein A10/Ejaculatory bulb-specific protein 3"/>
    <property type="match status" value="1"/>
</dbReference>
<accession>A0AA38M9T4</accession>
<evidence type="ECO:0000313" key="3">
    <source>
        <dbReference type="Proteomes" id="UP001168821"/>
    </source>
</evidence>
<keyword evidence="3" id="KW-1185">Reference proteome</keyword>
<dbReference type="EMBL" id="JALNTZ010000006">
    <property type="protein sequence ID" value="KAJ3648848.1"/>
    <property type="molecule type" value="Genomic_DNA"/>
</dbReference>
<dbReference type="Pfam" id="PF03392">
    <property type="entry name" value="OS-D"/>
    <property type="match status" value="1"/>
</dbReference>
<reference evidence="2" key="1">
    <citation type="journal article" date="2023" name="G3 (Bethesda)">
        <title>Whole genome assemblies of Zophobas morio and Tenebrio molitor.</title>
        <authorList>
            <person name="Kaur S."/>
            <person name="Stinson S.A."/>
            <person name="diCenzo G.C."/>
        </authorList>
    </citation>
    <scope>NUCLEOTIDE SEQUENCE</scope>
    <source>
        <strain evidence="2">QUZm001</strain>
    </source>
</reference>
<sequence length="150" mass="17707">MYGDDDSSSMTRPDGVRYRKASKRTSRLVFQKDPDRRTSGRNSTINVLKIMDKYVCISFILLIFWVQFTIQEEYDIPDSINIDDILKNDRLTMNYIKCMLDQGKCTPEGDKLRNHNEKLAFSFLQSVKRRKNIKLDYTRKGMTLQKGQRH</sequence>
<name>A0AA38M9T4_9CUCU</name>
<dbReference type="SUPFAM" id="SSF100910">
    <property type="entry name" value="Chemosensory protein Csp2"/>
    <property type="match status" value="1"/>
</dbReference>
<feature type="region of interest" description="Disordered" evidence="1">
    <location>
        <begin position="1"/>
        <end position="25"/>
    </location>
</feature>
<dbReference type="Proteomes" id="UP001168821">
    <property type="component" value="Unassembled WGS sequence"/>
</dbReference>
<gene>
    <name evidence="2" type="ORF">Zmor_020619</name>
</gene>
<dbReference type="InterPro" id="IPR036682">
    <property type="entry name" value="OS_D_A10/PebIII_sf"/>
</dbReference>
<comment type="caution">
    <text evidence="2">The sequence shown here is derived from an EMBL/GenBank/DDBJ whole genome shotgun (WGS) entry which is preliminary data.</text>
</comment>
<protein>
    <submittedName>
        <fullName evidence="2">Uncharacterized protein</fullName>
    </submittedName>
</protein>
<evidence type="ECO:0000313" key="2">
    <source>
        <dbReference type="EMBL" id="KAJ3648848.1"/>
    </source>
</evidence>
<evidence type="ECO:0000256" key="1">
    <source>
        <dbReference type="SAM" id="MobiDB-lite"/>
    </source>
</evidence>
<dbReference type="PANTHER" id="PTHR11257:SF12">
    <property type="entry name" value="EJACULATORY BULB-SPECIFIC PROTEIN 3-RELATED"/>
    <property type="match status" value="1"/>
</dbReference>
<proteinExistence type="predicted"/>
<organism evidence="2 3">
    <name type="scientific">Zophobas morio</name>
    <dbReference type="NCBI Taxonomy" id="2755281"/>
    <lineage>
        <taxon>Eukaryota</taxon>
        <taxon>Metazoa</taxon>
        <taxon>Ecdysozoa</taxon>
        <taxon>Arthropoda</taxon>
        <taxon>Hexapoda</taxon>
        <taxon>Insecta</taxon>
        <taxon>Pterygota</taxon>
        <taxon>Neoptera</taxon>
        <taxon>Endopterygota</taxon>
        <taxon>Coleoptera</taxon>
        <taxon>Polyphaga</taxon>
        <taxon>Cucujiformia</taxon>
        <taxon>Tenebrionidae</taxon>
        <taxon>Zophobas</taxon>
    </lineage>
</organism>
<dbReference type="InterPro" id="IPR005055">
    <property type="entry name" value="A10/PebIII"/>
</dbReference>
<dbReference type="AlphaFoldDB" id="A0AA38M9T4"/>